<dbReference type="AlphaFoldDB" id="G0QRZ6"/>
<gene>
    <name evidence="2" type="ORF">IMG5_098620</name>
</gene>
<feature type="domain" description="TLDc" evidence="1">
    <location>
        <begin position="217"/>
        <end position="398"/>
    </location>
</feature>
<dbReference type="InParanoid" id="G0QRZ6"/>
<reference evidence="2 3" key="1">
    <citation type="submission" date="2011-07" db="EMBL/GenBank/DDBJ databases">
        <authorList>
            <person name="Coyne R."/>
            <person name="Brami D."/>
            <person name="Johnson J."/>
            <person name="Hostetler J."/>
            <person name="Hannick L."/>
            <person name="Clark T."/>
            <person name="Cassidy-Hanley D."/>
            <person name="Inman J."/>
        </authorList>
    </citation>
    <scope>NUCLEOTIDE SEQUENCE [LARGE SCALE GENOMIC DNA]</scope>
    <source>
        <strain evidence="2 3">G5</strain>
    </source>
</reference>
<evidence type="ECO:0000313" key="2">
    <source>
        <dbReference type="EMBL" id="EGR32026.1"/>
    </source>
</evidence>
<dbReference type="STRING" id="857967.G0QRZ6"/>
<proteinExistence type="predicted"/>
<dbReference type="OrthoDB" id="26679at2759"/>
<dbReference type="Gene3D" id="1.10.238.10">
    <property type="entry name" value="EF-hand"/>
    <property type="match status" value="1"/>
</dbReference>
<accession>G0QRZ6</accession>
<dbReference type="Pfam" id="PF07534">
    <property type="entry name" value="TLD"/>
    <property type="match status" value="1"/>
</dbReference>
<name>G0QRZ6_ICHMU</name>
<dbReference type="Proteomes" id="UP000008983">
    <property type="component" value="Unassembled WGS sequence"/>
</dbReference>
<protein>
    <recommendedName>
        <fullName evidence="1">TLDc domain-containing protein</fullName>
    </recommendedName>
</protein>
<evidence type="ECO:0000259" key="1">
    <source>
        <dbReference type="PROSITE" id="PS51886"/>
    </source>
</evidence>
<dbReference type="InterPro" id="IPR006571">
    <property type="entry name" value="TLDc_dom"/>
</dbReference>
<dbReference type="SMART" id="SM00584">
    <property type="entry name" value="TLDc"/>
    <property type="match status" value="1"/>
</dbReference>
<dbReference type="RefSeq" id="XP_004035512.1">
    <property type="nucleotide sequence ID" value="XM_004035464.1"/>
</dbReference>
<evidence type="ECO:0000313" key="3">
    <source>
        <dbReference type="Proteomes" id="UP000008983"/>
    </source>
</evidence>
<dbReference type="PROSITE" id="PS51886">
    <property type="entry name" value="TLDC"/>
    <property type="match status" value="1"/>
</dbReference>
<dbReference type="GeneID" id="14908179"/>
<organism evidence="2 3">
    <name type="scientific">Ichthyophthirius multifiliis</name>
    <name type="common">White spot disease agent</name>
    <name type="synonym">Ich</name>
    <dbReference type="NCBI Taxonomy" id="5932"/>
    <lineage>
        <taxon>Eukaryota</taxon>
        <taxon>Sar</taxon>
        <taxon>Alveolata</taxon>
        <taxon>Ciliophora</taxon>
        <taxon>Intramacronucleata</taxon>
        <taxon>Oligohymenophorea</taxon>
        <taxon>Hymenostomatida</taxon>
        <taxon>Ophryoglenina</taxon>
        <taxon>Ichthyophthirius</taxon>
    </lineage>
</organism>
<sequence>MGCTESRKTNNQSFTVDEIQRLKRFHTTYANQYNFIQNVDNLSLEAFQQIFKENKLLGQCFYKFIIDSSKNGKANGETFIDALELICKKPTNQMMIEKYSSFDRIELLTIILNKRLRKKLDKIRFATITYSEAYDFIQVTLQMFNENYENQINQDIIRNITDNTLSFNQGNIDWWSFCIMIREQLVLLTQIIQQYFYSKFLEKQVSFHLPKLPQGNQLLQNNEHLSLLFLNNIYLSNFPKLKLVYSSNEYSYKFEDFVKELTAFKGPTFVLVQFIDDDQQKYVIGGFNQNQWINNSVQGDRESYVFSLYPRYRNFFPLEEQTKGFLVNNTQIEYCSINNQGLSFGGSRRDNSRIWIDAKNLKDSSCKNNSDFNYRRGYLINLKAKNLIANHVEVYGLYVDQEKLRYSKQSDQKNNFYNHNEIKEILNRASHIKTEVLKGIDVEKQSTLRSVFNQNNPVINQRISVIQQSPNVNITQKDEITFIEYDKVVKATKYKTLTEESEVIDSKSYNEQIIQRRSFGKLNAKVLMIKLVLMIQDKHQKLIDKILIKDLIKHY</sequence>
<dbReference type="EMBL" id="GL983803">
    <property type="protein sequence ID" value="EGR32026.1"/>
    <property type="molecule type" value="Genomic_DNA"/>
</dbReference>
<keyword evidence="3" id="KW-1185">Reference proteome</keyword>
<dbReference type="OMA" id="NYLESHY"/>
<dbReference type="eggNOG" id="ENOG502SR9X">
    <property type="taxonomic scope" value="Eukaryota"/>
</dbReference>